<gene>
    <name evidence="1" type="ORF">AQUSIP_17230</name>
</gene>
<dbReference type="AlphaFoldDB" id="A0A5E4PJ87"/>
<protein>
    <submittedName>
        <fullName evidence="1">Uncharacterized protein</fullName>
    </submittedName>
</protein>
<accession>A0A5E4PJ87</accession>
<name>A0A5E4PJ87_9COXI</name>
<dbReference type="RefSeq" id="WP_148339678.1">
    <property type="nucleotide sequence ID" value="NZ_LR699119.1"/>
</dbReference>
<sequence length="203" mass="23802">MGGLGSGRHWYYSAKSTINNYHRIDVRKWCREGLLTPGTSFNTKWFRNEEITGSIRVLTAEKCIILSYKVKHSDDWKDMNYPVDIEWTPCRLGGKRPWFICPAKNCCRRVAILYGGAIFACRHCYRLVYPSQRENIDDRATRKADKIRDRMGWEPGILNGEGLKPKGMHWKTFRRLCFIHNEAVNISLREATLRFGINMFDLY</sequence>
<reference evidence="1 2" key="1">
    <citation type="submission" date="2019-08" db="EMBL/GenBank/DDBJ databases">
        <authorList>
            <person name="Guy L."/>
        </authorList>
    </citation>
    <scope>NUCLEOTIDE SEQUENCE [LARGE SCALE GENOMIC DNA]</scope>
    <source>
        <strain evidence="1 2">SGT-108</strain>
    </source>
</reference>
<evidence type="ECO:0000313" key="2">
    <source>
        <dbReference type="Proteomes" id="UP000324194"/>
    </source>
</evidence>
<dbReference type="EMBL" id="LR699119">
    <property type="protein sequence ID" value="VVC76411.1"/>
    <property type="molecule type" value="Genomic_DNA"/>
</dbReference>
<dbReference type="Proteomes" id="UP000324194">
    <property type="component" value="Chromosome 1"/>
</dbReference>
<evidence type="ECO:0000313" key="1">
    <source>
        <dbReference type="EMBL" id="VVC76411.1"/>
    </source>
</evidence>
<dbReference type="KEGG" id="asip:AQUSIP_17230"/>
<keyword evidence="2" id="KW-1185">Reference proteome</keyword>
<organism evidence="1 2">
    <name type="scientific">Aquicella siphonis</name>
    <dbReference type="NCBI Taxonomy" id="254247"/>
    <lineage>
        <taxon>Bacteria</taxon>
        <taxon>Pseudomonadati</taxon>
        <taxon>Pseudomonadota</taxon>
        <taxon>Gammaproteobacteria</taxon>
        <taxon>Legionellales</taxon>
        <taxon>Coxiellaceae</taxon>
        <taxon>Aquicella</taxon>
    </lineage>
</organism>
<proteinExistence type="predicted"/>
<dbReference type="OrthoDB" id="5951715at2"/>